<gene>
    <name evidence="2" type="ORF">NDI86_16305</name>
</gene>
<reference evidence="2 3" key="1">
    <citation type="submission" date="2022-06" db="EMBL/GenBank/DDBJ databases">
        <title>Halomicroarcula sp. a new haloarchaeum isolate from saline soil.</title>
        <authorList>
            <person name="Strakova D."/>
            <person name="Galisteo C."/>
            <person name="Sanchez-Porro C."/>
            <person name="Ventosa A."/>
        </authorList>
    </citation>
    <scope>NUCLEOTIDE SEQUENCE [LARGE SCALE GENOMIC DNA]</scope>
    <source>
        <strain evidence="2 3">S3CR25-11</strain>
    </source>
</reference>
<dbReference type="RefSeq" id="WP_310901520.1">
    <property type="nucleotide sequence ID" value="NZ_JAMQOS010000005.1"/>
</dbReference>
<feature type="compositionally biased region" description="Basic and acidic residues" evidence="1">
    <location>
        <begin position="109"/>
        <end position="118"/>
    </location>
</feature>
<proteinExistence type="predicted"/>
<evidence type="ECO:0000313" key="3">
    <source>
        <dbReference type="Proteomes" id="UP001268864"/>
    </source>
</evidence>
<accession>A0ABU2FSF6</accession>
<feature type="compositionally biased region" description="Basic residues" evidence="1">
    <location>
        <begin position="90"/>
        <end position="100"/>
    </location>
</feature>
<protein>
    <submittedName>
        <fullName evidence="2">Uncharacterized protein</fullName>
    </submittedName>
</protein>
<organism evidence="2 3">
    <name type="scientific">Haloarcula onubensis</name>
    <dbReference type="NCBI Taxonomy" id="2950539"/>
    <lineage>
        <taxon>Archaea</taxon>
        <taxon>Methanobacteriati</taxon>
        <taxon>Methanobacteriota</taxon>
        <taxon>Stenosarchaea group</taxon>
        <taxon>Halobacteria</taxon>
        <taxon>Halobacteriales</taxon>
        <taxon>Haloarculaceae</taxon>
        <taxon>Haloarcula</taxon>
    </lineage>
</organism>
<name>A0ABU2FSF6_9EURY</name>
<comment type="caution">
    <text evidence="2">The sequence shown here is derived from an EMBL/GenBank/DDBJ whole genome shotgun (WGS) entry which is preliminary data.</text>
</comment>
<keyword evidence="3" id="KW-1185">Reference proteome</keyword>
<evidence type="ECO:0000256" key="1">
    <source>
        <dbReference type="SAM" id="MobiDB-lite"/>
    </source>
</evidence>
<evidence type="ECO:0000313" key="2">
    <source>
        <dbReference type="EMBL" id="MDS0283690.1"/>
    </source>
</evidence>
<dbReference type="Proteomes" id="UP001268864">
    <property type="component" value="Unassembled WGS sequence"/>
</dbReference>
<feature type="region of interest" description="Disordered" evidence="1">
    <location>
        <begin position="86"/>
        <end position="118"/>
    </location>
</feature>
<dbReference type="EMBL" id="JAMQOS010000005">
    <property type="protein sequence ID" value="MDS0283690.1"/>
    <property type="molecule type" value="Genomic_DNA"/>
</dbReference>
<sequence length="118" mass="13479">MSYLRWQRHPGRRATVEAFFGGTADGTKLPHAGDWLTLRQLASTFAIRSEVSLADLRDDDYVHNDPEMIETLGPTGRRKATLEANEVREKKRHKTNRLTGRHVPTGLKRQADTLWKAE</sequence>